<dbReference type="GO" id="GO:0010181">
    <property type="term" value="F:FMN binding"/>
    <property type="evidence" value="ECO:0007669"/>
    <property type="project" value="InterPro"/>
</dbReference>
<dbReference type="EMBL" id="ACCL02000006">
    <property type="protein sequence ID" value="EET61394.1"/>
    <property type="molecule type" value="Genomic_DNA"/>
</dbReference>
<dbReference type="OrthoDB" id="2146857at2"/>
<dbReference type="GO" id="GO:0009055">
    <property type="term" value="F:electron transfer activity"/>
    <property type="evidence" value="ECO:0007669"/>
    <property type="project" value="InterPro"/>
</dbReference>
<gene>
    <name evidence="3" type="ORF">BRYFOR_06569</name>
</gene>
<reference evidence="3" key="1">
    <citation type="submission" date="2009-07" db="EMBL/GenBank/DDBJ databases">
        <authorList>
            <person name="Weinstock G."/>
            <person name="Sodergren E."/>
            <person name="Clifton S."/>
            <person name="Fulton L."/>
            <person name="Fulton B."/>
            <person name="Courtney L."/>
            <person name="Fronick C."/>
            <person name="Harrison M."/>
            <person name="Strong C."/>
            <person name="Farmer C."/>
            <person name="Delahaunty K."/>
            <person name="Markovic C."/>
            <person name="Hall O."/>
            <person name="Minx P."/>
            <person name="Tomlinson C."/>
            <person name="Mitreva M."/>
            <person name="Nelson J."/>
            <person name="Hou S."/>
            <person name="Wollam A."/>
            <person name="Pepin K.H."/>
            <person name="Johnson M."/>
            <person name="Bhonagiri V."/>
            <person name="Nash W.E."/>
            <person name="Warren W."/>
            <person name="Chinwalla A."/>
            <person name="Mardis E.R."/>
            <person name="Wilson R.K."/>
        </authorList>
    </citation>
    <scope>NUCLEOTIDE SEQUENCE [LARGE SCALE GENOMIC DNA]</scope>
    <source>
        <strain evidence="3">DSM 14469</strain>
    </source>
</reference>
<evidence type="ECO:0000256" key="1">
    <source>
        <dbReference type="SAM" id="Phobius"/>
    </source>
</evidence>
<dbReference type="GO" id="GO:0006783">
    <property type="term" value="P:heme biosynthetic process"/>
    <property type="evidence" value="ECO:0007669"/>
    <property type="project" value="TreeGrafter"/>
</dbReference>
<dbReference type="Pfam" id="PF12724">
    <property type="entry name" value="Flavodoxin_5"/>
    <property type="match status" value="1"/>
</dbReference>
<dbReference type="Proteomes" id="UP000005561">
    <property type="component" value="Unassembled WGS sequence"/>
</dbReference>
<keyword evidence="1" id="KW-0812">Transmembrane</keyword>
<organism evidence="3 4">
    <name type="scientific">Marvinbryantia formatexigens DSM 14469</name>
    <dbReference type="NCBI Taxonomy" id="478749"/>
    <lineage>
        <taxon>Bacteria</taxon>
        <taxon>Bacillati</taxon>
        <taxon>Bacillota</taxon>
        <taxon>Clostridia</taxon>
        <taxon>Lachnospirales</taxon>
        <taxon>Lachnospiraceae</taxon>
        <taxon>Marvinbryantia</taxon>
    </lineage>
</organism>
<dbReference type="InterPro" id="IPR029039">
    <property type="entry name" value="Flavoprotein-like_sf"/>
</dbReference>
<comment type="caution">
    <text evidence="3">The sequence shown here is derived from an EMBL/GenBank/DDBJ whole genome shotgun (WGS) entry which is preliminary data.</text>
</comment>
<dbReference type="PANTHER" id="PTHR38030:SF2">
    <property type="entry name" value="PROTOPORPHYRINOGEN IX DEHYDROGENASE [QUINONE]"/>
    <property type="match status" value="1"/>
</dbReference>
<dbReference type="PANTHER" id="PTHR38030">
    <property type="entry name" value="PROTOPORPHYRINOGEN IX DEHYDROGENASE [MENAQUINONE]"/>
    <property type="match status" value="1"/>
</dbReference>
<sequence>MNKTAVLYKSKYGATKKYAAMLKEELSCDIYEATDYKKVPFENYDCIIFAGAIYAGGISGLNILRKIHKNGKHKKLIILCVGASPFDAKAVEEVSAHNLKEDLNDIPLFYARGAWNESGMTFKDRTLCKMLQKMIARQDTASFEPWMKELLCSQGKICDWTDKKYLLPLLKYLKEEPSTPA</sequence>
<keyword evidence="1" id="KW-0472">Membrane</keyword>
<dbReference type="GO" id="GO:0070819">
    <property type="term" value="F:menaquinone-dependent protoporphyrinogen oxidase activity"/>
    <property type="evidence" value="ECO:0007669"/>
    <property type="project" value="TreeGrafter"/>
</dbReference>
<dbReference type="Gene3D" id="3.40.50.360">
    <property type="match status" value="1"/>
</dbReference>
<protein>
    <recommendedName>
        <fullName evidence="2">Flavodoxin domain-containing protein</fullName>
    </recommendedName>
</protein>
<feature type="transmembrane region" description="Helical" evidence="1">
    <location>
        <begin position="47"/>
        <end position="64"/>
    </location>
</feature>
<evidence type="ECO:0000259" key="2">
    <source>
        <dbReference type="Pfam" id="PF12724"/>
    </source>
</evidence>
<dbReference type="InterPro" id="IPR026816">
    <property type="entry name" value="Flavodoxin_dom"/>
</dbReference>
<keyword evidence="4" id="KW-1185">Reference proteome</keyword>
<feature type="domain" description="Flavodoxin" evidence="2">
    <location>
        <begin position="6"/>
        <end position="138"/>
    </location>
</feature>
<accession>C6LDG0</accession>
<dbReference type="STRING" id="168384.SAMN05660368_01519"/>
<dbReference type="eggNOG" id="COG4635">
    <property type="taxonomic scope" value="Bacteria"/>
</dbReference>
<dbReference type="SUPFAM" id="SSF52218">
    <property type="entry name" value="Flavoproteins"/>
    <property type="match status" value="1"/>
</dbReference>
<dbReference type="AlphaFoldDB" id="C6LDG0"/>
<dbReference type="RefSeq" id="WP_006861363.1">
    <property type="nucleotide sequence ID" value="NZ_ACCL02000006.1"/>
</dbReference>
<dbReference type="InterPro" id="IPR052200">
    <property type="entry name" value="Protoporphyrinogen_IX_DH"/>
</dbReference>
<dbReference type="PROSITE" id="PS00201">
    <property type="entry name" value="FLAVODOXIN"/>
    <property type="match status" value="1"/>
</dbReference>
<evidence type="ECO:0000313" key="4">
    <source>
        <dbReference type="Proteomes" id="UP000005561"/>
    </source>
</evidence>
<name>C6LDG0_9FIRM</name>
<evidence type="ECO:0000313" key="3">
    <source>
        <dbReference type="EMBL" id="EET61394.1"/>
    </source>
</evidence>
<keyword evidence="1" id="KW-1133">Transmembrane helix</keyword>
<proteinExistence type="predicted"/>
<dbReference type="InterPro" id="IPR001226">
    <property type="entry name" value="Flavodoxin_CS"/>
</dbReference>